<protein>
    <submittedName>
        <fullName evidence="1">Uncharacterized protein</fullName>
    </submittedName>
</protein>
<dbReference type="EMBL" id="CP001287">
    <property type="protein sequence ID" value="ACK67798.1"/>
    <property type="molecule type" value="Genomic_DNA"/>
</dbReference>
<name>B7K492_RIPO1</name>
<sequence length="81" mass="9365">MVQINADSVTREVRWCSPILNSDRATIPPLESNMWVRLLEPLSLFCYDEAILLCQLSEIEWIAWIPDHGESMLNIEQFCVA</sequence>
<accession>B7K492</accession>
<dbReference type="HOGENOM" id="CLU_176123_1_0_3"/>
<dbReference type="RefSeq" id="WP_012597055.1">
    <property type="nucleotide sequence ID" value="NC_011726.1"/>
</dbReference>
<organism evidence="1 2">
    <name type="scientific">Rippkaea orientalis (strain PCC 8801 / RF-1)</name>
    <name type="common">Cyanothece sp. (strain PCC 8801)</name>
    <dbReference type="NCBI Taxonomy" id="41431"/>
    <lineage>
        <taxon>Bacteria</taxon>
        <taxon>Bacillati</taxon>
        <taxon>Cyanobacteriota</taxon>
        <taxon>Cyanophyceae</taxon>
        <taxon>Oscillatoriophycideae</taxon>
        <taxon>Chroococcales</taxon>
        <taxon>Aphanothecaceae</taxon>
        <taxon>Rippkaea</taxon>
        <taxon>Rippkaea orientalis</taxon>
    </lineage>
</organism>
<proteinExistence type="predicted"/>
<dbReference type="Proteomes" id="UP000008204">
    <property type="component" value="Chromosome"/>
</dbReference>
<evidence type="ECO:0000313" key="1">
    <source>
        <dbReference type="EMBL" id="ACK67798.1"/>
    </source>
</evidence>
<dbReference type="STRING" id="41431.PCC8801_3848"/>
<keyword evidence="2" id="KW-1185">Reference proteome</keyword>
<dbReference type="AlphaFoldDB" id="B7K492"/>
<reference evidence="2" key="1">
    <citation type="journal article" date="2011" name="MBio">
        <title>Novel metabolic attributes of the genus Cyanothece, comprising a group of unicellular nitrogen-fixing Cyanobacteria.</title>
        <authorList>
            <person name="Bandyopadhyay A."/>
            <person name="Elvitigala T."/>
            <person name="Welsh E."/>
            <person name="Stockel J."/>
            <person name="Liberton M."/>
            <person name="Min H."/>
            <person name="Sherman L.A."/>
            <person name="Pakrasi H.B."/>
        </authorList>
    </citation>
    <scope>NUCLEOTIDE SEQUENCE [LARGE SCALE GENOMIC DNA]</scope>
    <source>
        <strain evidence="2">PCC 8801</strain>
    </source>
</reference>
<gene>
    <name evidence="1" type="ordered locus">PCC8801_3848</name>
</gene>
<dbReference type="KEGG" id="cyp:PCC8801_3848"/>
<dbReference type="OrthoDB" id="573945at2"/>
<dbReference type="eggNOG" id="ENOG503436K">
    <property type="taxonomic scope" value="Bacteria"/>
</dbReference>
<evidence type="ECO:0000313" key="2">
    <source>
        <dbReference type="Proteomes" id="UP000008204"/>
    </source>
</evidence>